<organism evidence="1 2">
    <name type="scientific">Candidatus Thermofonsia Clade 3 bacterium</name>
    <dbReference type="NCBI Taxonomy" id="2364212"/>
    <lineage>
        <taxon>Bacteria</taxon>
        <taxon>Bacillati</taxon>
        <taxon>Chloroflexota</taxon>
        <taxon>Candidatus Thermofontia</taxon>
        <taxon>Candidatus Thermofonsia Clade 3</taxon>
    </lineage>
</organism>
<gene>
    <name evidence="1" type="ORF">CUN48_16305</name>
</gene>
<dbReference type="Proteomes" id="UP000230790">
    <property type="component" value="Unassembled WGS sequence"/>
</dbReference>
<evidence type="ECO:0000313" key="1">
    <source>
        <dbReference type="EMBL" id="PJF45946.1"/>
    </source>
</evidence>
<dbReference type="InterPro" id="IPR016032">
    <property type="entry name" value="Sig_transdc_resp-reg_C-effctor"/>
</dbReference>
<dbReference type="EMBL" id="PGTN01000608">
    <property type="protein sequence ID" value="PJF45946.1"/>
    <property type="molecule type" value="Genomic_DNA"/>
</dbReference>
<proteinExistence type="predicted"/>
<sequence>MSRWRVQLLGGFGLWRDETVLAHRFETDSARALFAWLCLNAGKPARRDTLAALLWPDKRQAAALSALRTALARIRRALGDADDVVQA</sequence>
<dbReference type="PANTHER" id="PTHR35807">
    <property type="entry name" value="TRANSCRIPTIONAL REGULATOR REDD-RELATED"/>
    <property type="match status" value="1"/>
</dbReference>
<protein>
    <submittedName>
        <fullName evidence="1">Uncharacterized protein</fullName>
    </submittedName>
</protein>
<name>A0A2M8Q825_9CHLR</name>
<feature type="non-terminal residue" evidence="1">
    <location>
        <position position="87"/>
    </location>
</feature>
<evidence type="ECO:0000313" key="2">
    <source>
        <dbReference type="Proteomes" id="UP000230790"/>
    </source>
</evidence>
<dbReference type="GO" id="GO:0003677">
    <property type="term" value="F:DNA binding"/>
    <property type="evidence" value="ECO:0007669"/>
    <property type="project" value="InterPro"/>
</dbReference>
<accession>A0A2M8Q825</accession>
<dbReference type="AlphaFoldDB" id="A0A2M8Q825"/>
<dbReference type="InterPro" id="IPR051677">
    <property type="entry name" value="AfsR-DnrI-RedD_regulator"/>
</dbReference>
<dbReference type="GO" id="GO:0006355">
    <property type="term" value="P:regulation of DNA-templated transcription"/>
    <property type="evidence" value="ECO:0007669"/>
    <property type="project" value="InterPro"/>
</dbReference>
<dbReference type="InterPro" id="IPR036388">
    <property type="entry name" value="WH-like_DNA-bd_sf"/>
</dbReference>
<comment type="caution">
    <text evidence="1">The sequence shown here is derived from an EMBL/GenBank/DDBJ whole genome shotgun (WGS) entry which is preliminary data.</text>
</comment>
<dbReference type="Gene3D" id="1.10.10.10">
    <property type="entry name" value="Winged helix-like DNA-binding domain superfamily/Winged helix DNA-binding domain"/>
    <property type="match status" value="1"/>
</dbReference>
<dbReference type="SUPFAM" id="SSF46894">
    <property type="entry name" value="C-terminal effector domain of the bipartite response regulators"/>
    <property type="match status" value="1"/>
</dbReference>
<reference evidence="1 2" key="1">
    <citation type="submission" date="2017-11" db="EMBL/GenBank/DDBJ databases">
        <title>Evolution of Phototrophy in the Chloroflexi Phylum Driven by Horizontal Gene Transfer.</title>
        <authorList>
            <person name="Ward L.M."/>
            <person name="Hemp J."/>
            <person name="Shih P.M."/>
            <person name="Mcglynn S.E."/>
            <person name="Fischer W."/>
        </authorList>
    </citation>
    <scope>NUCLEOTIDE SEQUENCE [LARGE SCALE GENOMIC DNA]</scope>
    <source>
        <strain evidence="1">JP3_7</strain>
    </source>
</reference>